<evidence type="ECO:0000256" key="5">
    <source>
        <dbReference type="ARBA" id="ARBA00023002"/>
    </source>
</evidence>
<dbReference type="InterPro" id="IPR036188">
    <property type="entry name" value="FAD/NAD-bd_sf"/>
</dbReference>
<organism evidence="9 10">
    <name type="scientific">Puccinia graminis f. sp. tritici</name>
    <dbReference type="NCBI Taxonomy" id="56615"/>
    <lineage>
        <taxon>Eukaryota</taxon>
        <taxon>Fungi</taxon>
        <taxon>Dikarya</taxon>
        <taxon>Basidiomycota</taxon>
        <taxon>Pucciniomycotina</taxon>
        <taxon>Pucciniomycetes</taxon>
        <taxon>Pucciniales</taxon>
        <taxon>Pucciniaceae</taxon>
        <taxon>Puccinia</taxon>
    </lineage>
</organism>
<keyword evidence="5" id="KW-0560">Oxidoreductase</keyword>
<dbReference type="FunFam" id="3.30.70.80:FF:000005">
    <property type="entry name" value="Proteinase inhibitor I2B"/>
    <property type="match status" value="1"/>
</dbReference>
<dbReference type="AlphaFoldDB" id="A0A5B0R955"/>
<dbReference type="SUPFAM" id="SSF54897">
    <property type="entry name" value="Protease propeptides/inhibitors"/>
    <property type="match status" value="1"/>
</dbReference>
<dbReference type="GO" id="GO:0016491">
    <property type="term" value="F:oxidoreductase activity"/>
    <property type="evidence" value="ECO:0007669"/>
    <property type="project" value="UniProtKB-KW"/>
</dbReference>
<dbReference type="EMBL" id="VDEP01000237">
    <property type="protein sequence ID" value="KAA1121858.1"/>
    <property type="molecule type" value="Genomic_DNA"/>
</dbReference>
<dbReference type="InterPro" id="IPR010259">
    <property type="entry name" value="S8pro/Inhibitor_I9"/>
</dbReference>
<dbReference type="InterPro" id="IPR055275">
    <property type="entry name" value="Ferredox_Rdtase"/>
</dbReference>
<evidence type="ECO:0000256" key="3">
    <source>
        <dbReference type="ARBA" id="ARBA00022827"/>
    </source>
</evidence>
<feature type="compositionally biased region" description="Polar residues" evidence="7">
    <location>
        <begin position="598"/>
        <end position="608"/>
    </location>
</feature>
<reference evidence="9 10" key="1">
    <citation type="submission" date="2019-05" db="EMBL/GenBank/DDBJ databases">
        <title>Emergence of the Ug99 lineage of the wheat stem rust pathogen through somatic hybridization.</title>
        <authorList>
            <person name="Li F."/>
            <person name="Upadhyaya N.M."/>
            <person name="Sperschneider J."/>
            <person name="Matny O."/>
            <person name="Nguyen-Phuc H."/>
            <person name="Mago R."/>
            <person name="Raley C."/>
            <person name="Miller M.E."/>
            <person name="Silverstein K.A.T."/>
            <person name="Henningsen E."/>
            <person name="Hirsch C.D."/>
            <person name="Visser B."/>
            <person name="Pretorius Z.A."/>
            <person name="Steffenson B.J."/>
            <person name="Schwessinger B."/>
            <person name="Dodds P.N."/>
            <person name="Figueroa M."/>
        </authorList>
    </citation>
    <scope>NUCLEOTIDE SEQUENCE [LARGE SCALE GENOMIC DNA]</scope>
    <source>
        <strain evidence="9 10">Ug99</strain>
    </source>
</reference>
<dbReference type="Gene3D" id="3.40.50.720">
    <property type="entry name" value="NAD(P)-binding Rossmann-like Domain"/>
    <property type="match status" value="1"/>
</dbReference>
<protein>
    <submittedName>
        <fullName evidence="9">NADPH-adrenodoxin reductase</fullName>
    </submittedName>
</protein>
<comment type="similarity">
    <text evidence="6">Belongs to the protease inhibitor I9 family.</text>
</comment>
<keyword evidence="4" id="KW-0521">NADP</keyword>
<evidence type="ECO:0000313" key="9">
    <source>
        <dbReference type="EMBL" id="KAA1121858.1"/>
    </source>
</evidence>
<comment type="cofactor">
    <cofactor evidence="1">
        <name>FAD</name>
        <dbReference type="ChEBI" id="CHEBI:57692"/>
    </cofactor>
</comment>
<evidence type="ECO:0000256" key="1">
    <source>
        <dbReference type="ARBA" id="ARBA00001974"/>
    </source>
</evidence>
<dbReference type="Gene3D" id="3.50.50.60">
    <property type="entry name" value="FAD/NAD(P)-binding domain"/>
    <property type="match status" value="1"/>
</dbReference>
<evidence type="ECO:0000313" key="10">
    <source>
        <dbReference type="Proteomes" id="UP000325313"/>
    </source>
</evidence>
<evidence type="ECO:0000259" key="8">
    <source>
        <dbReference type="Pfam" id="PF05922"/>
    </source>
</evidence>
<evidence type="ECO:0000256" key="2">
    <source>
        <dbReference type="ARBA" id="ARBA00022630"/>
    </source>
</evidence>
<dbReference type="Gene3D" id="3.30.70.80">
    <property type="entry name" value="Peptidase S8 propeptide/proteinase inhibitor I9"/>
    <property type="match status" value="1"/>
</dbReference>
<dbReference type="InterPro" id="IPR037045">
    <property type="entry name" value="S8pro/Inhibitor_I9_sf"/>
</dbReference>
<dbReference type="PANTHER" id="PTHR48467">
    <property type="entry name" value="GLUTAMATE SYNTHASE 1 [NADH], CHLOROPLASTIC-LIKE"/>
    <property type="match status" value="1"/>
</dbReference>
<gene>
    <name evidence="9" type="primary">ARH1_2</name>
    <name evidence="9" type="ORF">PGTUg99_034041</name>
</gene>
<evidence type="ECO:0000256" key="7">
    <source>
        <dbReference type="SAM" id="MobiDB-lite"/>
    </source>
</evidence>
<keyword evidence="3" id="KW-0274">FAD</keyword>
<feature type="domain" description="Inhibitor I9" evidence="8">
    <location>
        <begin position="668"/>
        <end position="736"/>
    </location>
</feature>
<dbReference type="Proteomes" id="UP000325313">
    <property type="component" value="Unassembled WGS sequence"/>
</dbReference>
<dbReference type="PANTHER" id="PTHR48467:SF1">
    <property type="entry name" value="GLUTAMATE SYNTHASE 1 [NADH], CHLOROPLASTIC-LIKE"/>
    <property type="match status" value="1"/>
</dbReference>
<dbReference type="GO" id="GO:0004866">
    <property type="term" value="F:endopeptidase inhibitor activity"/>
    <property type="evidence" value="ECO:0007669"/>
    <property type="project" value="UniProtKB-ARBA"/>
</dbReference>
<comment type="caution">
    <text evidence="9">The sequence shown here is derived from an EMBL/GenBank/DDBJ whole genome shotgun (WGS) entry which is preliminary data.</text>
</comment>
<name>A0A5B0R955_PUCGR</name>
<evidence type="ECO:0000256" key="6">
    <source>
        <dbReference type="ARBA" id="ARBA00038069"/>
    </source>
</evidence>
<accession>A0A5B0R955</accession>
<sequence>MDRPVSTIIRRATTTTLTTRLQTRPTHKTKAQFNRASRSYYSTNGRTPPIRVAICGGGPAGFYAAKALLSQQSLIPTRPISIDLFEALPTPYGLSRYGVAPDHPEVKNCEHKFDQVGRHPQFRYFGNTIVLGDQQEGPSWGQASVRLSTLRAQYDLVLLAYGAGEERSLGGLEGEDSLANILSARTIVGWYNGYPSTPLTNPTITHKKFGVDLSKIDTVTIIGMGNVSLDIARILLSEVDVLRRTDISDEALSELARSRVRHVEIVGRRGPLQTAFTTRELRELVRLPDLAMRIDSPPLVEAAARIAEPGALARMPNGRLTKRLLEVMLAAAKQPPSSSSAATRTCSLRFLQSPIAFHGAPLPPSSSDDDNESTSVPQKVGSVQWALNRLEYPTDSQTLPPLDYSAIKARPIMPLVTHSSPTDLVLKSLGSVPLLFPPLSPDPSHSRARNVAGRVVGADNQIIPGLYVTGWLSTGSKGVIGDTMSGSTTVSQTMISDILSTSSASIPTRAGMESLSGEDFQPTLEGKQFGVDWQRWRLIDEFERERGRATDRPRVKCSGLQQIHQHPEPIMSVNNSQGEEELHLSNSQSTDAHPHLTSAFTDSQPKTESSTTSSSSPRPEPLHQHTNDPDPSNPHPLASDPNEGPKPAAPGTHSSESPEPDQEPKIDYIITLKQDTTKEQYELYKQQLIDQGAQIKHEYFSIILKGYAVSLKPSKLQSFQQDPLVKDVEMDQKVHI</sequence>
<evidence type="ECO:0000256" key="4">
    <source>
        <dbReference type="ARBA" id="ARBA00022857"/>
    </source>
</evidence>
<keyword evidence="2" id="KW-0285">Flavoprotein</keyword>
<feature type="region of interest" description="Disordered" evidence="7">
    <location>
        <begin position="546"/>
        <end position="663"/>
    </location>
</feature>
<proteinExistence type="inferred from homology"/>
<dbReference type="Pfam" id="PF05922">
    <property type="entry name" value="Inhibitor_I9"/>
    <property type="match status" value="1"/>
</dbReference>
<dbReference type="SUPFAM" id="SSF51971">
    <property type="entry name" value="Nucleotide-binding domain"/>
    <property type="match status" value="1"/>
</dbReference>